<dbReference type="GO" id="GO:0006046">
    <property type="term" value="P:N-acetylglucosamine catabolic process"/>
    <property type="evidence" value="ECO:0007669"/>
    <property type="project" value="TreeGrafter"/>
</dbReference>
<dbReference type="AlphaFoldDB" id="A0A5R9GDZ5"/>
<dbReference type="PANTHER" id="PTHR11280">
    <property type="entry name" value="GLUCOSAMINE-6-PHOSPHATE ISOMERASE"/>
    <property type="match status" value="1"/>
</dbReference>
<organism evidence="3 4">
    <name type="scientific">Paenibacillus antri</name>
    <dbReference type="NCBI Taxonomy" id="2582848"/>
    <lineage>
        <taxon>Bacteria</taxon>
        <taxon>Bacillati</taxon>
        <taxon>Bacillota</taxon>
        <taxon>Bacilli</taxon>
        <taxon>Bacillales</taxon>
        <taxon>Paenibacillaceae</taxon>
        <taxon>Paenibacillus</taxon>
    </lineage>
</organism>
<dbReference type="InterPro" id="IPR004547">
    <property type="entry name" value="Glucosamine6P_isomerase"/>
</dbReference>
<dbReference type="RefSeq" id="WP_138191660.1">
    <property type="nucleotide sequence ID" value="NZ_VCIW01000001.1"/>
</dbReference>
<reference evidence="3 4" key="1">
    <citation type="submission" date="2019-05" db="EMBL/GenBank/DDBJ databases">
        <authorList>
            <person name="Narsing Rao M.P."/>
            <person name="Li W.J."/>
        </authorList>
    </citation>
    <scope>NUCLEOTIDE SEQUENCE [LARGE SCALE GENOMIC DNA]</scope>
    <source>
        <strain evidence="3 4">SYSU_K30003</strain>
    </source>
</reference>
<name>A0A5R9GDZ5_9BACL</name>
<dbReference type="CDD" id="cd01399">
    <property type="entry name" value="GlcN6P_deaminase"/>
    <property type="match status" value="1"/>
</dbReference>
<dbReference type="InterPro" id="IPR006148">
    <property type="entry name" value="Glc/Gal-6P_isomerase"/>
</dbReference>
<comment type="caution">
    <text evidence="3">The sequence shown here is derived from an EMBL/GenBank/DDBJ whole genome shotgun (WGS) entry which is preliminary data.</text>
</comment>
<evidence type="ECO:0000256" key="1">
    <source>
        <dbReference type="ARBA" id="ARBA00023277"/>
    </source>
</evidence>
<accession>A0A5R9GDZ5</accession>
<feature type="domain" description="Glucosamine/galactosamine-6-phosphate isomerase" evidence="2">
    <location>
        <begin position="17"/>
        <end position="146"/>
    </location>
</feature>
<keyword evidence="1" id="KW-0119">Carbohydrate metabolism</keyword>
<dbReference type="EMBL" id="VCIW01000001">
    <property type="protein sequence ID" value="TLS53991.1"/>
    <property type="molecule type" value="Genomic_DNA"/>
</dbReference>
<dbReference type="GO" id="GO:0005737">
    <property type="term" value="C:cytoplasm"/>
    <property type="evidence" value="ECO:0007669"/>
    <property type="project" value="TreeGrafter"/>
</dbReference>
<dbReference type="SUPFAM" id="SSF100950">
    <property type="entry name" value="NagB/RpiA/CoA transferase-like"/>
    <property type="match status" value="1"/>
</dbReference>
<protein>
    <submittedName>
        <fullName evidence="3">Glucosamine-6-phosphate deaminase</fullName>
    </submittedName>
</protein>
<keyword evidence="4" id="KW-1185">Reference proteome</keyword>
<proteinExistence type="predicted"/>
<dbReference type="GO" id="GO:0006043">
    <property type="term" value="P:glucosamine catabolic process"/>
    <property type="evidence" value="ECO:0007669"/>
    <property type="project" value="TreeGrafter"/>
</dbReference>
<dbReference type="GO" id="GO:0005975">
    <property type="term" value="P:carbohydrate metabolic process"/>
    <property type="evidence" value="ECO:0007669"/>
    <property type="project" value="InterPro"/>
</dbReference>
<dbReference type="PANTHER" id="PTHR11280:SF6">
    <property type="entry name" value="GLUCOSAMINE-6-PHOSPHATE ISOMERASE NAGB"/>
    <property type="match status" value="1"/>
</dbReference>
<evidence type="ECO:0000313" key="4">
    <source>
        <dbReference type="Proteomes" id="UP000309676"/>
    </source>
</evidence>
<evidence type="ECO:0000313" key="3">
    <source>
        <dbReference type="EMBL" id="TLS53991.1"/>
    </source>
</evidence>
<dbReference type="Proteomes" id="UP000309676">
    <property type="component" value="Unassembled WGS sequence"/>
</dbReference>
<dbReference type="Gene3D" id="3.40.50.1360">
    <property type="match status" value="1"/>
</dbReference>
<dbReference type="GO" id="GO:0004342">
    <property type="term" value="F:glucosamine-6-phosphate deaminase activity"/>
    <property type="evidence" value="ECO:0007669"/>
    <property type="project" value="InterPro"/>
</dbReference>
<dbReference type="Pfam" id="PF01182">
    <property type="entry name" value="Glucosamine_iso"/>
    <property type="match status" value="1"/>
</dbReference>
<dbReference type="InterPro" id="IPR037171">
    <property type="entry name" value="NagB/RpiA_transferase-like"/>
</dbReference>
<dbReference type="GO" id="GO:0019262">
    <property type="term" value="P:N-acetylneuraminate catabolic process"/>
    <property type="evidence" value="ECO:0007669"/>
    <property type="project" value="TreeGrafter"/>
</dbReference>
<dbReference type="OrthoDB" id="9791139at2"/>
<evidence type="ECO:0000259" key="2">
    <source>
        <dbReference type="Pfam" id="PF01182"/>
    </source>
</evidence>
<dbReference type="GO" id="GO:0042802">
    <property type="term" value="F:identical protein binding"/>
    <property type="evidence" value="ECO:0007669"/>
    <property type="project" value="TreeGrafter"/>
</dbReference>
<sequence>MLKQRLVDRLKVRVYANRKELGTAAGLAVAERMRDLLAKQPGIRMIFAAAPSQNEFLETLVAQDGIDWSRVTAFHMDDYIGLAPDAPQRFSRFLQDRLFDLVRPGVVHLIDVSSEIDAECERYGRLLSEAPIDIVCLGIGENGHIAFNDPPVADFDDPLLIKPVELDDACRTQQVNDGCFESFDAVPTHALTLTIPLMMSGAHLFCMVPGPTKRNAVTETLNGPISTACPATALRRHPDCTLFVDADSYAGAEA</sequence>
<gene>
    <name evidence="3" type="ORF">FE782_01175</name>
</gene>